<dbReference type="AlphaFoldDB" id="A0A7H2BMI6"/>
<dbReference type="PANTHER" id="PTHR42796">
    <property type="entry name" value="FUMARYLACETOACETATE HYDROLASE DOMAIN-CONTAINING PROTEIN 2A-RELATED"/>
    <property type="match status" value="1"/>
</dbReference>
<dbReference type="Proteomes" id="UP000516421">
    <property type="component" value="Chromosome"/>
</dbReference>
<comment type="similarity">
    <text evidence="1">Belongs to the FAH family.</text>
</comment>
<evidence type="ECO:0000256" key="2">
    <source>
        <dbReference type="ARBA" id="ARBA00022723"/>
    </source>
</evidence>
<protein>
    <submittedName>
        <fullName evidence="4">Fumarylacetoacetate hydrolase family protein</fullName>
    </submittedName>
</protein>
<dbReference type="KEGG" id="rama:IDM48_05770"/>
<dbReference type="GO" id="GO:0016853">
    <property type="term" value="F:isomerase activity"/>
    <property type="evidence" value="ECO:0007669"/>
    <property type="project" value="UniProtKB-ARBA"/>
</dbReference>
<keyword evidence="2" id="KW-0479">Metal-binding</keyword>
<feature type="domain" description="Fumarylacetoacetase-like C-terminal" evidence="3">
    <location>
        <begin position="74"/>
        <end position="277"/>
    </location>
</feature>
<sequence length="282" mass="30701">MKWAQIRPEHGTTTAVCLLDERVFAFNRTLDDMVAEGELNVIHSLGDVENAGGKELHADWNELPFTRLLTRPGKILCVGLNFTDHAEEVGAPLPEYPTIFTKYSNALIGPGEDIQLPAESNKIDWEVELCAVIGASTRRVSPEDARASILGYTILNDISVRDWQGRTSEWFQGKNWDRSTPFGPAIVTADSLDPAEGLSMQCSVDGVLRQNGTTANMIFSAEEVISYISTFMTLEPGDLVALGTPAGVGLSLRPRQWLSDGQTVTCTIEGIGTLANTCRAES</sequence>
<evidence type="ECO:0000259" key="3">
    <source>
        <dbReference type="Pfam" id="PF01557"/>
    </source>
</evidence>
<dbReference type="RefSeq" id="WP_190618531.1">
    <property type="nucleotide sequence ID" value="NZ_CP061538.1"/>
</dbReference>
<dbReference type="FunFam" id="3.90.850.10:FF:000002">
    <property type="entry name" value="2-hydroxyhepta-2,4-diene-1,7-dioate isomerase"/>
    <property type="match status" value="1"/>
</dbReference>
<evidence type="ECO:0000313" key="5">
    <source>
        <dbReference type="Proteomes" id="UP000516421"/>
    </source>
</evidence>
<accession>A0A7H2BMI6</accession>
<dbReference type="EMBL" id="CP061538">
    <property type="protein sequence ID" value="QNV40882.1"/>
    <property type="molecule type" value="Genomic_DNA"/>
</dbReference>
<keyword evidence="5" id="KW-1185">Reference proteome</keyword>
<dbReference type="GO" id="GO:0046872">
    <property type="term" value="F:metal ion binding"/>
    <property type="evidence" value="ECO:0007669"/>
    <property type="project" value="UniProtKB-KW"/>
</dbReference>
<name>A0A7H2BMI6_9MICC</name>
<dbReference type="InterPro" id="IPR036663">
    <property type="entry name" value="Fumarylacetoacetase_C_sf"/>
</dbReference>
<dbReference type="InterPro" id="IPR051121">
    <property type="entry name" value="FAH"/>
</dbReference>
<dbReference type="SUPFAM" id="SSF56529">
    <property type="entry name" value="FAH"/>
    <property type="match status" value="1"/>
</dbReference>
<dbReference type="Gene3D" id="3.90.850.10">
    <property type="entry name" value="Fumarylacetoacetase-like, C-terminal domain"/>
    <property type="match status" value="1"/>
</dbReference>
<dbReference type="InterPro" id="IPR011234">
    <property type="entry name" value="Fumarylacetoacetase-like_C"/>
</dbReference>
<dbReference type="GO" id="GO:0019752">
    <property type="term" value="P:carboxylic acid metabolic process"/>
    <property type="evidence" value="ECO:0007669"/>
    <property type="project" value="UniProtKB-ARBA"/>
</dbReference>
<evidence type="ECO:0000313" key="4">
    <source>
        <dbReference type="EMBL" id="QNV40882.1"/>
    </source>
</evidence>
<reference evidence="4 5" key="1">
    <citation type="submission" date="2020-09" db="EMBL/GenBank/DDBJ databases">
        <title>Investigation of environmental microbe.</title>
        <authorList>
            <person name="Ou Y."/>
            <person name="Kang Q."/>
        </authorList>
    </citation>
    <scope>NUCLEOTIDE SEQUENCE [LARGE SCALE GENOMIC DNA]</scope>
    <source>
        <strain evidence="4 5">KJZ-9</strain>
    </source>
</reference>
<gene>
    <name evidence="4" type="ORF">IDM48_05770</name>
</gene>
<dbReference type="PANTHER" id="PTHR42796:SF4">
    <property type="entry name" value="FUMARYLACETOACETATE HYDROLASE DOMAIN-CONTAINING PROTEIN 2A"/>
    <property type="match status" value="1"/>
</dbReference>
<dbReference type="GO" id="GO:0016787">
    <property type="term" value="F:hydrolase activity"/>
    <property type="evidence" value="ECO:0007669"/>
    <property type="project" value="UniProtKB-KW"/>
</dbReference>
<keyword evidence="4" id="KW-0378">Hydrolase</keyword>
<organism evidence="4 5">
    <name type="scientific">Rothia amarae</name>
    <dbReference type="NCBI Taxonomy" id="169480"/>
    <lineage>
        <taxon>Bacteria</taxon>
        <taxon>Bacillati</taxon>
        <taxon>Actinomycetota</taxon>
        <taxon>Actinomycetes</taxon>
        <taxon>Micrococcales</taxon>
        <taxon>Micrococcaceae</taxon>
        <taxon>Rothia</taxon>
    </lineage>
</organism>
<evidence type="ECO:0000256" key="1">
    <source>
        <dbReference type="ARBA" id="ARBA00010211"/>
    </source>
</evidence>
<dbReference type="Pfam" id="PF01557">
    <property type="entry name" value="FAA_hydrolase"/>
    <property type="match status" value="1"/>
</dbReference>
<proteinExistence type="inferred from homology"/>